<dbReference type="OrthoDB" id="4427992at2"/>
<dbReference type="Proteomes" id="UP000229730">
    <property type="component" value="Unassembled WGS sequence"/>
</dbReference>
<dbReference type="NCBIfam" id="TIGR01300">
    <property type="entry name" value="CPA3_mnhG_phaG"/>
    <property type="match status" value="1"/>
</dbReference>
<reference evidence="2 3" key="1">
    <citation type="submission" date="2017-10" db="EMBL/GenBank/DDBJ databases">
        <title>Frigbacter circumglobatus gen. nov. sp. nov., isolated from sediment cultured in situ.</title>
        <authorList>
            <person name="Zhao Z."/>
        </authorList>
    </citation>
    <scope>NUCLEOTIDE SEQUENCE [LARGE SCALE GENOMIC DNA]</scope>
    <source>
        <strain evidence="2 3">ZYL</strain>
    </source>
</reference>
<feature type="transmembrane region" description="Helical" evidence="1">
    <location>
        <begin position="7"/>
        <end position="30"/>
    </location>
</feature>
<dbReference type="InterPro" id="IPR005133">
    <property type="entry name" value="PhaG_MnhG_YufB"/>
</dbReference>
<evidence type="ECO:0000313" key="2">
    <source>
        <dbReference type="EMBL" id="PHZ85165.1"/>
    </source>
</evidence>
<keyword evidence="1" id="KW-0472">Membrane</keyword>
<feature type="transmembrane region" description="Helical" evidence="1">
    <location>
        <begin position="70"/>
        <end position="95"/>
    </location>
</feature>
<dbReference type="PANTHER" id="PTHR34703">
    <property type="entry name" value="ANTIPORTER SUBUNIT MNHG2-RELATED"/>
    <property type="match status" value="1"/>
</dbReference>
<dbReference type="EMBL" id="PDEM01000016">
    <property type="protein sequence ID" value="PHZ85165.1"/>
    <property type="molecule type" value="Genomic_DNA"/>
</dbReference>
<sequence length="108" mass="11701">MTVLTDIMSWIFLLSGGFFVFAGGIGFLRMPDLYTRMHASSLTESLGAILILVGLMFQGGLTLVTVKLVIMLFFLLFTGPTAAYALANAALLAGVEPQAKRKQKREEA</sequence>
<dbReference type="InParanoid" id="A0A2G4YS64"/>
<evidence type="ECO:0000313" key="3">
    <source>
        <dbReference type="Proteomes" id="UP000229730"/>
    </source>
</evidence>
<dbReference type="Pfam" id="PF03334">
    <property type="entry name" value="PhaG_MnhG_YufB"/>
    <property type="match status" value="1"/>
</dbReference>
<keyword evidence="1" id="KW-0812">Transmembrane</keyword>
<comment type="caution">
    <text evidence="2">The sequence shown here is derived from an EMBL/GenBank/DDBJ whole genome shotgun (WGS) entry which is preliminary data.</text>
</comment>
<protein>
    <submittedName>
        <fullName evidence="2">Sodium:proton antiporter</fullName>
    </submittedName>
</protein>
<organism evidence="2 3">
    <name type="scientific">Paremcibacter congregatus</name>
    <dbReference type="NCBI Taxonomy" id="2043170"/>
    <lineage>
        <taxon>Bacteria</taxon>
        <taxon>Pseudomonadati</taxon>
        <taxon>Pseudomonadota</taxon>
        <taxon>Alphaproteobacteria</taxon>
        <taxon>Emcibacterales</taxon>
        <taxon>Emcibacteraceae</taxon>
        <taxon>Paremcibacter</taxon>
    </lineage>
</organism>
<keyword evidence="1" id="KW-1133">Transmembrane helix</keyword>
<keyword evidence="3" id="KW-1185">Reference proteome</keyword>
<accession>A0A2G4YS64</accession>
<gene>
    <name evidence="2" type="ORF">CRD36_07060</name>
</gene>
<dbReference type="RefSeq" id="WP_099472053.1">
    <property type="nucleotide sequence ID" value="NZ_CAXBMK010000001.1"/>
</dbReference>
<evidence type="ECO:0000256" key="1">
    <source>
        <dbReference type="SAM" id="Phobius"/>
    </source>
</evidence>
<dbReference type="PANTHER" id="PTHR34703:SF1">
    <property type="entry name" value="ANTIPORTER SUBUNIT MNHG2-RELATED"/>
    <property type="match status" value="1"/>
</dbReference>
<name>A0A2G4YS64_9PROT</name>
<feature type="transmembrane region" description="Helical" evidence="1">
    <location>
        <begin position="42"/>
        <end position="64"/>
    </location>
</feature>
<dbReference type="AlphaFoldDB" id="A0A2G4YS64"/>
<proteinExistence type="predicted"/>
<dbReference type="GO" id="GO:0015385">
    <property type="term" value="F:sodium:proton antiporter activity"/>
    <property type="evidence" value="ECO:0007669"/>
    <property type="project" value="TreeGrafter"/>
</dbReference>